<dbReference type="InterPro" id="IPR036444">
    <property type="entry name" value="PLipase_A2_dom_sf"/>
</dbReference>
<evidence type="ECO:0000313" key="2">
    <source>
        <dbReference type="Proteomes" id="UP000800040"/>
    </source>
</evidence>
<dbReference type="GO" id="GO:0004623">
    <property type="term" value="F:phospholipase A2 activity"/>
    <property type="evidence" value="ECO:0007669"/>
    <property type="project" value="InterPro"/>
</dbReference>
<sequence>MLGLAALSLAVSESTPSASPSPSPSQSKLTDVEEITEKYLFNITLSEFIANREARTGPSELIWASDQCTDAPENPFGFDFTRACYRHDFGYRNFQKQNRWTVSNKARIDSNFKKDMFKLCQDETFQDACEGTAILYYEAVRVWAKEGRRAVEQGRGAVDGEEGNWGLGLWGF</sequence>
<dbReference type="PANTHER" id="PTHR40787:SF3">
    <property type="entry name" value="PROTEIN TRANSPORT PROTEIN SEC39"/>
    <property type="match status" value="1"/>
</dbReference>
<dbReference type="GO" id="GO:0050482">
    <property type="term" value="P:arachidonate secretion"/>
    <property type="evidence" value="ECO:0007669"/>
    <property type="project" value="InterPro"/>
</dbReference>
<dbReference type="PANTHER" id="PTHR40787">
    <property type="entry name" value="SECRETED PROTEIN"/>
    <property type="match status" value="1"/>
</dbReference>
<dbReference type="Proteomes" id="UP000800040">
    <property type="component" value="Unassembled WGS sequence"/>
</dbReference>
<name>A0A6A5KA41_9PLEO</name>
<dbReference type="AlphaFoldDB" id="A0A6A5KA41"/>
<dbReference type="GO" id="GO:0006644">
    <property type="term" value="P:phospholipid metabolic process"/>
    <property type="evidence" value="ECO:0007669"/>
    <property type="project" value="InterPro"/>
</dbReference>
<dbReference type="EMBL" id="ML975297">
    <property type="protein sequence ID" value="KAF1834735.1"/>
    <property type="molecule type" value="Genomic_DNA"/>
</dbReference>
<dbReference type="InterPro" id="IPR015141">
    <property type="entry name" value="PLipase_A2_prok/fun"/>
</dbReference>
<dbReference type="Pfam" id="PF09056">
    <property type="entry name" value="Phospholip_A2_3"/>
    <property type="match status" value="1"/>
</dbReference>
<accession>A0A6A5KA41</accession>
<dbReference type="Gene3D" id="1.20.90.10">
    <property type="entry name" value="Phospholipase A2 domain"/>
    <property type="match status" value="1"/>
</dbReference>
<evidence type="ECO:0008006" key="3">
    <source>
        <dbReference type="Google" id="ProtNLM"/>
    </source>
</evidence>
<evidence type="ECO:0000313" key="1">
    <source>
        <dbReference type="EMBL" id="KAF1834735.1"/>
    </source>
</evidence>
<reference evidence="1" key="1">
    <citation type="submission" date="2020-01" db="EMBL/GenBank/DDBJ databases">
        <authorList>
            <consortium name="DOE Joint Genome Institute"/>
            <person name="Haridas S."/>
            <person name="Albert R."/>
            <person name="Binder M."/>
            <person name="Bloem J."/>
            <person name="Labutti K."/>
            <person name="Salamov A."/>
            <person name="Andreopoulos B."/>
            <person name="Baker S.E."/>
            <person name="Barry K."/>
            <person name="Bills G."/>
            <person name="Bluhm B.H."/>
            <person name="Cannon C."/>
            <person name="Castanera R."/>
            <person name="Culley D.E."/>
            <person name="Daum C."/>
            <person name="Ezra D."/>
            <person name="Gonzalez J.B."/>
            <person name="Henrissat B."/>
            <person name="Kuo A."/>
            <person name="Liang C."/>
            <person name="Lipzen A."/>
            <person name="Lutzoni F."/>
            <person name="Magnuson J."/>
            <person name="Mondo S."/>
            <person name="Nolan M."/>
            <person name="Ohm R."/>
            <person name="Pangilinan J."/>
            <person name="Park H.-J."/>
            <person name="Ramirez L."/>
            <person name="Alfaro M."/>
            <person name="Sun H."/>
            <person name="Tritt A."/>
            <person name="Yoshinaga Y."/>
            <person name="Zwiers L.-H."/>
            <person name="Turgeon B.G."/>
            <person name="Goodwin S.B."/>
            <person name="Spatafora J.W."/>
            <person name="Crous P.W."/>
            <person name="Grigoriev I.V."/>
        </authorList>
    </citation>
    <scope>NUCLEOTIDE SEQUENCE</scope>
    <source>
        <strain evidence="1">P77</strain>
    </source>
</reference>
<gene>
    <name evidence="1" type="ORF">BDW02DRAFT_497598</name>
</gene>
<dbReference type="SUPFAM" id="SSF48619">
    <property type="entry name" value="Phospholipase A2, PLA2"/>
    <property type="match status" value="1"/>
</dbReference>
<proteinExistence type="predicted"/>
<dbReference type="OrthoDB" id="5120271at2759"/>
<protein>
    <recommendedName>
        <fullName evidence="3">Secretory phospholipase A2</fullName>
    </recommendedName>
</protein>
<organism evidence="1 2">
    <name type="scientific">Decorospora gaudefroyi</name>
    <dbReference type="NCBI Taxonomy" id="184978"/>
    <lineage>
        <taxon>Eukaryota</taxon>
        <taxon>Fungi</taxon>
        <taxon>Dikarya</taxon>
        <taxon>Ascomycota</taxon>
        <taxon>Pezizomycotina</taxon>
        <taxon>Dothideomycetes</taxon>
        <taxon>Pleosporomycetidae</taxon>
        <taxon>Pleosporales</taxon>
        <taxon>Pleosporineae</taxon>
        <taxon>Pleosporaceae</taxon>
        <taxon>Decorospora</taxon>
    </lineage>
</organism>
<keyword evidence="2" id="KW-1185">Reference proteome</keyword>